<dbReference type="Gene3D" id="1.10.418.10">
    <property type="entry name" value="Calponin-like domain"/>
    <property type="match status" value="1"/>
</dbReference>
<dbReference type="InterPro" id="IPR010441">
    <property type="entry name" value="CH_2"/>
</dbReference>
<reference evidence="2 3" key="1">
    <citation type="journal article" date="2007" name="Nature">
        <title>Evolution of genes and genomes on the Drosophila phylogeny.</title>
        <authorList>
            <consortium name="Drosophila 12 Genomes Consortium"/>
            <person name="Clark A.G."/>
            <person name="Eisen M.B."/>
            <person name="Smith D.R."/>
            <person name="Bergman C.M."/>
            <person name="Oliver B."/>
            <person name="Markow T.A."/>
            <person name="Kaufman T.C."/>
            <person name="Kellis M."/>
            <person name="Gelbart W."/>
            <person name="Iyer V.N."/>
            <person name="Pollard D.A."/>
            <person name="Sackton T.B."/>
            <person name="Larracuente A.M."/>
            <person name="Singh N.D."/>
            <person name="Abad J.P."/>
            <person name="Abt D.N."/>
            <person name="Adryan B."/>
            <person name="Aguade M."/>
            <person name="Akashi H."/>
            <person name="Anderson W.W."/>
            <person name="Aquadro C.F."/>
            <person name="Ardell D.H."/>
            <person name="Arguello R."/>
            <person name="Artieri C.G."/>
            <person name="Barbash D.A."/>
            <person name="Barker D."/>
            <person name="Barsanti P."/>
            <person name="Batterham P."/>
            <person name="Batzoglou S."/>
            <person name="Begun D."/>
            <person name="Bhutkar A."/>
            <person name="Blanco E."/>
            <person name="Bosak S.A."/>
            <person name="Bradley R.K."/>
            <person name="Brand A.D."/>
            <person name="Brent M.R."/>
            <person name="Brooks A.N."/>
            <person name="Brown R.H."/>
            <person name="Butlin R.K."/>
            <person name="Caggese C."/>
            <person name="Calvi B.R."/>
            <person name="Bernardo de Carvalho A."/>
            <person name="Caspi A."/>
            <person name="Castrezana S."/>
            <person name="Celniker S.E."/>
            <person name="Chang J.L."/>
            <person name="Chapple C."/>
            <person name="Chatterji S."/>
            <person name="Chinwalla A."/>
            <person name="Civetta A."/>
            <person name="Clifton S.W."/>
            <person name="Comeron J.M."/>
            <person name="Costello J.C."/>
            <person name="Coyne J.A."/>
            <person name="Daub J."/>
            <person name="David R.G."/>
            <person name="Delcher A.L."/>
            <person name="Delehaunty K."/>
            <person name="Do C.B."/>
            <person name="Ebling H."/>
            <person name="Edwards K."/>
            <person name="Eickbush T."/>
            <person name="Evans J.D."/>
            <person name="Filipski A."/>
            <person name="Findeiss S."/>
            <person name="Freyhult E."/>
            <person name="Fulton L."/>
            <person name="Fulton R."/>
            <person name="Garcia A.C."/>
            <person name="Gardiner A."/>
            <person name="Garfield D.A."/>
            <person name="Garvin B.E."/>
            <person name="Gibson G."/>
            <person name="Gilbert D."/>
            <person name="Gnerre S."/>
            <person name="Godfrey J."/>
            <person name="Good R."/>
            <person name="Gotea V."/>
            <person name="Gravely B."/>
            <person name="Greenberg A.J."/>
            <person name="Griffiths-Jones S."/>
            <person name="Gross S."/>
            <person name="Guigo R."/>
            <person name="Gustafson E.A."/>
            <person name="Haerty W."/>
            <person name="Hahn M.W."/>
            <person name="Halligan D.L."/>
            <person name="Halpern A.L."/>
            <person name="Halter G.M."/>
            <person name="Han M.V."/>
            <person name="Heger A."/>
            <person name="Hillier L."/>
            <person name="Hinrichs A.S."/>
            <person name="Holmes I."/>
            <person name="Hoskins R.A."/>
            <person name="Hubisz M.J."/>
            <person name="Hultmark D."/>
            <person name="Huntley M.A."/>
            <person name="Jaffe D.B."/>
            <person name="Jagadeeshan S."/>
            <person name="Jeck W.R."/>
            <person name="Johnson J."/>
            <person name="Jones C.D."/>
            <person name="Jordan W.C."/>
            <person name="Karpen G.H."/>
            <person name="Kataoka E."/>
            <person name="Keightley P.D."/>
            <person name="Kheradpour P."/>
            <person name="Kirkness E.F."/>
            <person name="Koerich L.B."/>
            <person name="Kristiansen K."/>
            <person name="Kudrna D."/>
            <person name="Kulathinal R.J."/>
            <person name="Kumar S."/>
            <person name="Kwok R."/>
            <person name="Lander E."/>
            <person name="Langley C.H."/>
            <person name="Lapoint R."/>
            <person name="Lazzaro B.P."/>
            <person name="Lee S.J."/>
            <person name="Levesque L."/>
            <person name="Li R."/>
            <person name="Lin C.F."/>
            <person name="Lin M.F."/>
            <person name="Lindblad-Toh K."/>
            <person name="Llopart A."/>
            <person name="Long M."/>
            <person name="Low L."/>
            <person name="Lozovsky E."/>
            <person name="Lu J."/>
            <person name="Luo M."/>
            <person name="Machado C.A."/>
            <person name="Makalowski W."/>
            <person name="Marzo M."/>
            <person name="Matsuda M."/>
            <person name="Matzkin L."/>
            <person name="McAllister B."/>
            <person name="McBride C.S."/>
            <person name="McKernan B."/>
            <person name="McKernan K."/>
            <person name="Mendez-Lago M."/>
            <person name="Minx P."/>
            <person name="Mollenhauer M.U."/>
            <person name="Montooth K."/>
            <person name="Mount S.M."/>
            <person name="Mu X."/>
            <person name="Myers E."/>
            <person name="Negre B."/>
            <person name="Newfeld S."/>
            <person name="Nielsen R."/>
            <person name="Noor M.A."/>
            <person name="O'Grady P."/>
            <person name="Pachter L."/>
            <person name="Papaceit M."/>
            <person name="Parisi M.J."/>
            <person name="Parisi M."/>
            <person name="Parts L."/>
            <person name="Pedersen J.S."/>
            <person name="Pesole G."/>
            <person name="Phillippy A.M."/>
            <person name="Ponting C.P."/>
            <person name="Pop M."/>
            <person name="Porcelli D."/>
            <person name="Powell J.R."/>
            <person name="Prohaska S."/>
            <person name="Pruitt K."/>
            <person name="Puig M."/>
            <person name="Quesneville H."/>
            <person name="Ram K.R."/>
            <person name="Rand D."/>
            <person name="Rasmussen M.D."/>
            <person name="Reed L.K."/>
            <person name="Reenan R."/>
            <person name="Reily A."/>
            <person name="Remington K.A."/>
            <person name="Rieger T.T."/>
            <person name="Ritchie M.G."/>
            <person name="Robin C."/>
            <person name="Rogers Y.H."/>
            <person name="Rohde C."/>
            <person name="Rozas J."/>
            <person name="Rubenfield M.J."/>
            <person name="Ruiz A."/>
            <person name="Russo S."/>
            <person name="Salzberg S.L."/>
            <person name="Sanchez-Gracia A."/>
            <person name="Saranga D.J."/>
            <person name="Sato H."/>
            <person name="Schaeffer S.W."/>
            <person name="Schatz M.C."/>
            <person name="Schlenke T."/>
            <person name="Schwartz R."/>
            <person name="Segarra C."/>
            <person name="Singh R.S."/>
            <person name="Sirot L."/>
            <person name="Sirota M."/>
            <person name="Sisneros N.B."/>
            <person name="Smith C.D."/>
            <person name="Smith T.F."/>
            <person name="Spieth J."/>
            <person name="Stage D.E."/>
            <person name="Stark A."/>
            <person name="Stephan W."/>
            <person name="Strausberg R.L."/>
            <person name="Strempel S."/>
            <person name="Sturgill D."/>
            <person name="Sutton G."/>
            <person name="Sutton G.G."/>
            <person name="Tao W."/>
            <person name="Teichmann S."/>
            <person name="Tobari Y.N."/>
            <person name="Tomimura Y."/>
            <person name="Tsolas J.M."/>
            <person name="Valente V.L."/>
            <person name="Venter E."/>
            <person name="Venter J.C."/>
            <person name="Vicario S."/>
            <person name="Vieira F.G."/>
            <person name="Vilella A.J."/>
            <person name="Villasante A."/>
            <person name="Walenz B."/>
            <person name="Wang J."/>
            <person name="Wasserman M."/>
            <person name="Watts T."/>
            <person name="Wilson D."/>
            <person name="Wilson R.K."/>
            <person name="Wing R.A."/>
            <person name="Wolfner M.F."/>
            <person name="Wong A."/>
            <person name="Wong G.K."/>
            <person name="Wu C.I."/>
            <person name="Wu G."/>
            <person name="Yamamoto D."/>
            <person name="Yang H.P."/>
            <person name="Yang S.P."/>
            <person name="Yorke J.A."/>
            <person name="Yoshida K."/>
            <person name="Zdobnov E."/>
            <person name="Zhang P."/>
            <person name="Zhang Y."/>
            <person name="Zimin A.V."/>
            <person name="Baldwin J."/>
            <person name="Abdouelleil A."/>
            <person name="Abdulkadir J."/>
            <person name="Abebe A."/>
            <person name="Abera B."/>
            <person name="Abreu J."/>
            <person name="Acer S.C."/>
            <person name="Aftuck L."/>
            <person name="Alexander A."/>
            <person name="An P."/>
            <person name="Anderson E."/>
            <person name="Anderson S."/>
            <person name="Arachi H."/>
            <person name="Azer M."/>
            <person name="Bachantsang P."/>
            <person name="Barry A."/>
            <person name="Bayul T."/>
            <person name="Berlin A."/>
            <person name="Bessette D."/>
            <person name="Bloom T."/>
            <person name="Blye J."/>
            <person name="Boguslavskiy L."/>
            <person name="Bonnet C."/>
            <person name="Boukhgalter B."/>
            <person name="Bourzgui I."/>
            <person name="Brown A."/>
            <person name="Cahill P."/>
            <person name="Channer S."/>
            <person name="Cheshatsang Y."/>
            <person name="Chuda L."/>
            <person name="Citroen M."/>
            <person name="Collymore A."/>
            <person name="Cooke P."/>
            <person name="Costello M."/>
            <person name="D'Aco K."/>
            <person name="Daza R."/>
            <person name="De Haan G."/>
            <person name="DeGray S."/>
            <person name="DeMaso C."/>
            <person name="Dhargay N."/>
            <person name="Dooley K."/>
            <person name="Dooley E."/>
            <person name="Doricent M."/>
            <person name="Dorje P."/>
            <person name="Dorjee K."/>
            <person name="Dupes A."/>
            <person name="Elong R."/>
            <person name="Falk J."/>
            <person name="Farina A."/>
            <person name="Faro S."/>
            <person name="Ferguson D."/>
            <person name="Fisher S."/>
            <person name="Foley C.D."/>
            <person name="Franke A."/>
            <person name="Friedrich D."/>
            <person name="Gadbois L."/>
            <person name="Gearin G."/>
            <person name="Gearin C.R."/>
            <person name="Giannoukos G."/>
            <person name="Goode T."/>
            <person name="Graham J."/>
            <person name="Grandbois E."/>
            <person name="Grewal S."/>
            <person name="Gyaltsen K."/>
            <person name="Hafez N."/>
            <person name="Hagos B."/>
            <person name="Hall J."/>
            <person name="Henson C."/>
            <person name="Hollinger A."/>
            <person name="Honan T."/>
            <person name="Huard M.D."/>
            <person name="Hughes L."/>
            <person name="Hurhula B."/>
            <person name="Husby M.E."/>
            <person name="Kamat A."/>
            <person name="Kanga B."/>
            <person name="Kashin S."/>
            <person name="Khazanovich D."/>
            <person name="Kisner P."/>
            <person name="Lance K."/>
            <person name="Lara M."/>
            <person name="Lee W."/>
            <person name="Lennon N."/>
            <person name="Letendre F."/>
            <person name="LeVine R."/>
            <person name="Lipovsky A."/>
            <person name="Liu X."/>
            <person name="Liu J."/>
            <person name="Liu S."/>
            <person name="Lokyitsang T."/>
            <person name="Lokyitsang Y."/>
            <person name="Lubonja R."/>
            <person name="Lui A."/>
            <person name="MacDonald P."/>
            <person name="Magnisalis V."/>
            <person name="Maru K."/>
            <person name="Matthews C."/>
            <person name="McCusker W."/>
            <person name="McDonough S."/>
            <person name="Mehta T."/>
            <person name="Meldrim J."/>
            <person name="Meneus L."/>
            <person name="Mihai O."/>
            <person name="Mihalev A."/>
            <person name="Mihova T."/>
            <person name="Mittelman R."/>
            <person name="Mlenga V."/>
            <person name="Montmayeur A."/>
            <person name="Mulrain L."/>
            <person name="Navidi A."/>
            <person name="Naylor J."/>
            <person name="Negash T."/>
            <person name="Nguyen T."/>
            <person name="Nguyen N."/>
            <person name="Nicol R."/>
            <person name="Norbu C."/>
            <person name="Norbu N."/>
            <person name="Novod N."/>
            <person name="O'Neill B."/>
            <person name="Osman S."/>
            <person name="Markiewicz E."/>
            <person name="Oyono O.L."/>
            <person name="Patti C."/>
            <person name="Phunkhang P."/>
            <person name="Pierre F."/>
            <person name="Priest M."/>
            <person name="Raghuraman S."/>
            <person name="Rege F."/>
            <person name="Reyes R."/>
            <person name="Rise C."/>
            <person name="Rogov P."/>
            <person name="Ross K."/>
            <person name="Ryan E."/>
            <person name="Settipalli S."/>
            <person name="Shea T."/>
            <person name="Sherpa N."/>
            <person name="Shi L."/>
            <person name="Shih D."/>
            <person name="Sparrow T."/>
            <person name="Spaulding J."/>
            <person name="Stalker J."/>
            <person name="Stange-Thomann N."/>
            <person name="Stavropoulos S."/>
            <person name="Stone C."/>
            <person name="Strader C."/>
            <person name="Tesfaye S."/>
            <person name="Thomson T."/>
            <person name="Thoulutsang Y."/>
            <person name="Thoulutsang D."/>
            <person name="Topham K."/>
            <person name="Topping I."/>
            <person name="Tsamla T."/>
            <person name="Vassiliev H."/>
            <person name="Vo A."/>
            <person name="Wangchuk T."/>
            <person name="Wangdi T."/>
            <person name="Weiand M."/>
            <person name="Wilkinson J."/>
            <person name="Wilson A."/>
            <person name="Yadav S."/>
            <person name="Young G."/>
            <person name="Yu Q."/>
            <person name="Zembek L."/>
            <person name="Zhong D."/>
            <person name="Zimmer A."/>
            <person name="Zwirko Z."/>
            <person name="Jaffe D.B."/>
            <person name="Alvarez P."/>
            <person name="Brockman W."/>
            <person name="Butler J."/>
            <person name="Chin C."/>
            <person name="Gnerre S."/>
            <person name="Grabherr M."/>
            <person name="Kleber M."/>
            <person name="Mauceli E."/>
            <person name="MacCallum I."/>
        </authorList>
    </citation>
    <scope>NUCLEOTIDE SEQUENCE [LARGE SCALE GENOMIC DNA]</scope>
    <source>
        <strain evidence="3">Tucson 14030-0811.24</strain>
    </source>
</reference>
<dbReference type="OMA" id="CQNANSD"/>
<gene>
    <name evidence="2" type="primary">Dwil\GK20110</name>
    <name evidence="2" type="ORF">Dwil_GK20110</name>
</gene>
<accession>B4MT81</accession>
<organism evidence="2 3">
    <name type="scientific">Drosophila willistoni</name>
    <name type="common">Fruit fly</name>
    <dbReference type="NCBI Taxonomy" id="7260"/>
    <lineage>
        <taxon>Eukaryota</taxon>
        <taxon>Metazoa</taxon>
        <taxon>Ecdysozoa</taxon>
        <taxon>Arthropoda</taxon>
        <taxon>Hexapoda</taxon>
        <taxon>Insecta</taxon>
        <taxon>Pterygota</taxon>
        <taxon>Neoptera</taxon>
        <taxon>Endopterygota</taxon>
        <taxon>Diptera</taxon>
        <taxon>Brachycera</taxon>
        <taxon>Muscomorpha</taxon>
        <taxon>Ephydroidea</taxon>
        <taxon>Drosophilidae</taxon>
        <taxon>Drosophila</taxon>
        <taxon>Sophophora</taxon>
    </lineage>
</organism>
<dbReference type="HOGENOM" id="CLU_137557_1_0_1"/>
<dbReference type="EMBL" id="CH963851">
    <property type="protein sequence ID" value="EDW75320.1"/>
    <property type="molecule type" value="Genomic_DNA"/>
</dbReference>
<proteinExistence type="predicted"/>
<dbReference type="InterPro" id="IPR036872">
    <property type="entry name" value="CH_dom_sf"/>
</dbReference>
<dbReference type="GO" id="GO:0005930">
    <property type="term" value="C:axoneme"/>
    <property type="evidence" value="ECO:0007669"/>
    <property type="project" value="TreeGrafter"/>
</dbReference>
<dbReference type="AlphaFoldDB" id="B4MT81"/>
<dbReference type="PhylomeDB" id="B4MT81"/>
<evidence type="ECO:0000313" key="3">
    <source>
        <dbReference type="Proteomes" id="UP000007798"/>
    </source>
</evidence>
<sequence>MPKATKKTSLTSLEQYELNQWLQEHNINPTTIRRTFTDVMPLARLLSRYYPELIDVNYYPPRNSVQSKLANWKLFKERVLNKVGVRLTRDEMGRVARCVPGSVDLLLFSVMIARCQNANSD</sequence>
<dbReference type="PANTHER" id="PTHR12509:SF9">
    <property type="entry name" value="SPERM FLAGELLAR PROTEIN 1 ISOFORM X1"/>
    <property type="match status" value="1"/>
</dbReference>
<evidence type="ECO:0000313" key="2">
    <source>
        <dbReference type="EMBL" id="EDW75320.1"/>
    </source>
</evidence>
<feature type="domain" description="CH-like" evidence="1">
    <location>
        <begin position="18"/>
        <end position="111"/>
    </location>
</feature>
<dbReference type="eggNOG" id="ENOG502TCKJ">
    <property type="taxonomic scope" value="Eukaryota"/>
</dbReference>
<keyword evidence="3" id="KW-1185">Reference proteome</keyword>
<dbReference type="SMR" id="B4MT81"/>
<protein>
    <recommendedName>
        <fullName evidence="1">CH-like domain-containing protein</fullName>
    </recommendedName>
</protein>
<dbReference type="InParanoid" id="B4MT81"/>
<dbReference type="GO" id="GO:0051493">
    <property type="term" value="P:regulation of cytoskeleton organization"/>
    <property type="evidence" value="ECO:0007669"/>
    <property type="project" value="TreeGrafter"/>
</dbReference>
<dbReference type="InterPro" id="IPR052111">
    <property type="entry name" value="Spermatogenesis_Ciliary_MAP"/>
</dbReference>
<dbReference type="PANTHER" id="PTHR12509">
    <property type="entry name" value="SPERMATOGENESIS-ASSOCIATED 4-RELATED"/>
    <property type="match status" value="1"/>
</dbReference>
<name>B4MT81_DROWI</name>
<dbReference type="GO" id="GO:0008017">
    <property type="term" value="F:microtubule binding"/>
    <property type="evidence" value="ECO:0007669"/>
    <property type="project" value="TreeGrafter"/>
</dbReference>
<dbReference type="STRING" id="7260.B4MT81"/>
<dbReference type="Pfam" id="PF06294">
    <property type="entry name" value="CH_2"/>
    <property type="match status" value="1"/>
</dbReference>
<dbReference type="Proteomes" id="UP000007798">
    <property type="component" value="Unassembled WGS sequence"/>
</dbReference>
<dbReference type="OrthoDB" id="193300at2759"/>
<evidence type="ECO:0000259" key="1">
    <source>
        <dbReference type="Pfam" id="PF06294"/>
    </source>
</evidence>